<sequence length="164" mass="17443">MTGQAVEAAPETKGAAWLLGRLDDLLEAQSAQRSTACPRPTCCASLARLSGRDEGQVQPVEVALGMREDPVVPGVGASADWSGGCDALADEVEIPWWGAVPGVLRPLLRLRDAVGRCSAMAEQRWTMTSPLSRSTTSACPQHDPPPIQESLTWPKFCSTTTSRA</sequence>
<dbReference type="RefSeq" id="WP_338748030.1">
    <property type="nucleotide sequence ID" value="NZ_CP144913.1"/>
</dbReference>
<name>A0ABZ2ME73_9MICO</name>
<proteinExistence type="predicted"/>
<accession>A0ABZ2ME73</accession>
<evidence type="ECO:0000313" key="2">
    <source>
        <dbReference type="Proteomes" id="UP001382727"/>
    </source>
</evidence>
<dbReference type="Proteomes" id="UP001382727">
    <property type="component" value="Chromosome"/>
</dbReference>
<protein>
    <submittedName>
        <fullName evidence="1">Uncharacterized protein</fullName>
    </submittedName>
</protein>
<gene>
    <name evidence="1" type="ORF">V1351_10150</name>
</gene>
<evidence type="ECO:0000313" key="1">
    <source>
        <dbReference type="EMBL" id="WXB75318.1"/>
    </source>
</evidence>
<dbReference type="EMBL" id="CP144913">
    <property type="protein sequence ID" value="WXB75318.1"/>
    <property type="molecule type" value="Genomic_DNA"/>
</dbReference>
<keyword evidence="2" id="KW-1185">Reference proteome</keyword>
<organism evidence="1 2">
    <name type="scientific">Janibacter alittae</name>
    <dbReference type="NCBI Taxonomy" id="3115209"/>
    <lineage>
        <taxon>Bacteria</taxon>
        <taxon>Bacillati</taxon>
        <taxon>Actinomycetota</taxon>
        <taxon>Actinomycetes</taxon>
        <taxon>Micrococcales</taxon>
        <taxon>Intrasporangiaceae</taxon>
        <taxon>Janibacter</taxon>
    </lineage>
</organism>
<reference evidence="1 2" key="1">
    <citation type="submission" date="2024-02" db="EMBL/GenBank/DDBJ databases">
        <title>Janibacter sp. nov., isolated from gut of marine sandworm.</title>
        <authorList>
            <person name="Kim B."/>
            <person name="Jun M.O."/>
            <person name="Shin N.-R."/>
        </authorList>
    </citation>
    <scope>NUCLEOTIDE SEQUENCE [LARGE SCALE GENOMIC DNA]</scope>
    <source>
        <strain evidence="1 2">A1S7</strain>
    </source>
</reference>